<dbReference type="EMBL" id="OFSQ01000008">
    <property type="protein sequence ID" value="SOY46616.1"/>
    <property type="molecule type" value="Genomic_DNA"/>
</dbReference>
<name>A0A975ZZ28_9BURK</name>
<comment type="caution">
    <text evidence="1">The sequence shown here is derived from an EMBL/GenBank/DDBJ whole genome shotgun (WGS) entry which is preliminary data.</text>
</comment>
<dbReference type="AntiFam" id="ANF00012">
    <property type="entry name" value="tRNA translation"/>
</dbReference>
<gene>
    <name evidence="1" type="ORF">CBM2587_A160493</name>
</gene>
<reference evidence="1 2" key="1">
    <citation type="submission" date="2018-01" db="EMBL/GenBank/DDBJ databases">
        <authorList>
            <person name="Clerissi C."/>
        </authorList>
    </citation>
    <scope>NUCLEOTIDE SEQUENCE [LARGE SCALE GENOMIC DNA]</scope>
    <source>
        <strain evidence="1">Cupriavidus sp. LMG 19464</strain>
    </source>
</reference>
<dbReference type="AlphaFoldDB" id="A0A975ZZ28"/>
<protein>
    <submittedName>
        <fullName evidence="1">Uncharacterized protein</fullName>
    </submittedName>
</protein>
<evidence type="ECO:0000313" key="2">
    <source>
        <dbReference type="Proteomes" id="UP000256780"/>
    </source>
</evidence>
<sequence>MRLHRASVSVGSPTWARTRDLRINSPSLYRLSYRGTAEKEIIASFSFLRQHPFEMQCLSSGAGKAGLLPGARWR</sequence>
<evidence type="ECO:0000313" key="1">
    <source>
        <dbReference type="EMBL" id="SOY46616.1"/>
    </source>
</evidence>
<proteinExistence type="predicted"/>
<accession>A0A975ZZ28</accession>
<organism evidence="1 2">
    <name type="scientific">Cupriavidus taiwanensis</name>
    <dbReference type="NCBI Taxonomy" id="164546"/>
    <lineage>
        <taxon>Bacteria</taxon>
        <taxon>Pseudomonadati</taxon>
        <taxon>Pseudomonadota</taxon>
        <taxon>Betaproteobacteria</taxon>
        <taxon>Burkholderiales</taxon>
        <taxon>Burkholderiaceae</taxon>
        <taxon>Cupriavidus</taxon>
    </lineage>
</organism>
<dbReference type="Proteomes" id="UP000256780">
    <property type="component" value="Chromosome CBM2587_a"/>
</dbReference>